<evidence type="ECO:0000256" key="6">
    <source>
        <dbReference type="ARBA" id="ARBA00022991"/>
    </source>
</evidence>
<dbReference type="PRINTS" id="PR00147">
    <property type="entry name" value="DNAPHOTLYASE"/>
</dbReference>
<dbReference type="EC" id="4.1.99.3" evidence="2"/>
<dbReference type="FunFam" id="1.10.579.10:FF:000003">
    <property type="entry name" value="Deoxyribodipyrimidine photo-lyase"/>
    <property type="match status" value="1"/>
</dbReference>
<dbReference type="SUPFAM" id="SSF52425">
    <property type="entry name" value="Cryptochrome/photolyase, N-terminal domain"/>
    <property type="match status" value="1"/>
</dbReference>
<dbReference type="PROSITE" id="PS00394">
    <property type="entry name" value="DNA_PHOTOLYASES_1_1"/>
    <property type="match status" value="1"/>
</dbReference>
<dbReference type="InterPro" id="IPR018394">
    <property type="entry name" value="DNA_photolyase_1_CS_C"/>
</dbReference>
<name>A0A259U009_9BACT</name>
<feature type="domain" description="Photolyase/cryptochrome alpha/beta" evidence="11">
    <location>
        <begin position="2"/>
        <end position="131"/>
    </location>
</feature>
<dbReference type="InterPro" id="IPR005101">
    <property type="entry name" value="Cryptochr/Photolyase_FAD-bd"/>
</dbReference>
<comment type="catalytic activity">
    <reaction evidence="7">
        <text>cyclobutadipyrimidine (in DNA) = 2 pyrimidine residues (in DNA).</text>
        <dbReference type="EC" id="4.1.99.3"/>
    </reaction>
</comment>
<dbReference type="Gene3D" id="3.40.50.620">
    <property type="entry name" value="HUPs"/>
    <property type="match status" value="1"/>
</dbReference>
<comment type="similarity">
    <text evidence="10">Belongs to the DNA photolyase family.</text>
</comment>
<evidence type="ECO:0000256" key="2">
    <source>
        <dbReference type="ARBA" id="ARBA00013149"/>
    </source>
</evidence>
<comment type="caution">
    <text evidence="12">The sequence shown here is derived from an EMBL/GenBank/DDBJ whole genome shotgun (WGS) entry which is preliminary data.</text>
</comment>
<proteinExistence type="inferred from homology"/>
<dbReference type="InParanoid" id="A0A259U009"/>
<evidence type="ECO:0000256" key="7">
    <source>
        <dbReference type="ARBA" id="ARBA00033999"/>
    </source>
</evidence>
<evidence type="ECO:0000259" key="11">
    <source>
        <dbReference type="PROSITE" id="PS51645"/>
    </source>
</evidence>
<evidence type="ECO:0000313" key="12">
    <source>
        <dbReference type="EMBL" id="OZC03339.1"/>
    </source>
</evidence>
<dbReference type="GO" id="GO:0000719">
    <property type="term" value="P:photoreactive repair"/>
    <property type="evidence" value="ECO:0007669"/>
    <property type="project" value="UniProtKB-ARBA"/>
</dbReference>
<dbReference type="FunCoup" id="A0A259U009">
    <property type="interactions" value="309"/>
</dbReference>
<feature type="site" description="Electron transfer via tryptophanyl radical" evidence="9">
    <location>
        <position position="365"/>
    </location>
</feature>
<dbReference type="AlphaFoldDB" id="A0A259U009"/>
<dbReference type="Gene3D" id="1.25.40.80">
    <property type="match status" value="1"/>
</dbReference>
<evidence type="ECO:0000256" key="1">
    <source>
        <dbReference type="ARBA" id="ARBA00001932"/>
    </source>
</evidence>
<dbReference type="GO" id="GO:0003677">
    <property type="term" value="F:DNA binding"/>
    <property type="evidence" value="ECO:0007669"/>
    <property type="project" value="TreeGrafter"/>
</dbReference>
<dbReference type="GO" id="GO:0071949">
    <property type="term" value="F:FAD binding"/>
    <property type="evidence" value="ECO:0007669"/>
    <property type="project" value="TreeGrafter"/>
</dbReference>
<dbReference type="PROSITE" id="PS51645">
    <property type="entry name" value="PHR_CRY_ALPHA_BETA"/>
    <property type="match status" value="1"/>
</dbReference>
<evidence type="ECO:0000256" key="3">
    <source>
        <dbReference type="ARBA" id="ARBA00014046"/>
    </source>
</evidence>
<dbReference type="GO" id="GO:0003904">
    <property type="term" value="F:deoxyribodipyrimidine photo-lyase activity"/>
    <property type="evidence" value="ECO:0007669"/>
    <property type="project" value="UniProtKB-EC"/>
</dbReference>
<dbReference type="PANTHER" id="PTHR11455">
    <property type="entry name" value="CRYPTOCHROME"/>
    <property type="match status" value="1"/>
</dbReference>
<dbReference type="SUPFAM" id="SSF48173">
    <property type="entry name" value="Cryptochrome/photolyase FAD-binding domain"/>
    <property type="match status" value="1"/>
</dbReference>
<evidence type="ECO:0000256" key="5">
    <source>
        <dbReference type="ARBA" id="ARBA00022827"/>
    </source>
</evidence>
<dbReference type="Gene3D" id="1.10.579.10">
    <property type="entry name" value="DNA Cyclobutane Dipyrimidine Photolyase, subunit A, domain 3"/>
    <property type="match status" value="1"/>
</dbReference>
<dbReference type="InterPro" id="IPR036155">
    <property type="entry name" value="Crypto/Photolyase_N_sf"/>
</dbReference>
<dbReference type="InterPro" id="IPR036134">
    <property type="entry name" value="Crypto/Photolyase_FAD-like_sf"/>
</dbReference>
<evidence type="ECO:0000256" key="4">
    <source>
        <dbReference type="ARBA" id="ARBA00022630"/>
    </source>
</evidence>
<feature type="binding site" evidence="8">
    <location>
        <position position="229"/>
    </location>
    <ligand>
        <name>FAD</name>
        <dbReference type="ChEBI" id="CHEBI:57692"/>
    </ligand>
</feature>
<feature type="binding site" evidence="8">
    <location>
        <position position="278"/>
    </location>
    <ligand>
        <name>FAD</name>
        <dbReference type="ChEBI" id="CHEBI:57692"/>
    </ligand>
</feature>
<dbReference type="InterPro" id="IPR006050">
    <property type="entry name" value="DNA_photolyase_N"/>
</dbReference>
<evidence type="ECO:0000256" key="10">
    <source>
        <dbReference type="RuleBase" id="RU004182"/>
    </source>
</evidence>
<evidence type="ECO:0000256" key="9">
    <source>
        <dbReference type="PIRSR" id="PIRSR602081-2"/>
    </source>
</evidence>
<dbReference type="EMBL" id="MQWB01000001">
    <property type="protein sequence ID" value="OZC03339.1"/>
    <property type="molecule type" value="Genomic_DNA"/>
</dbReference>
<dbReference type="Pfam" id="PF03441">
    <property type="entry name" value="FAD_binding_7"/>
    <property type="match status" value="1"/>
</dbReference>
<keyword evidence="13" id="KW-1185">Reference proteome</keyword>
<sequence>MPGTVVWFGHDLRLSDHAALDFASGASGPVVPLFVWAPEEHGDWAPGGAHRWWLRQSLEALDGDLREKGSRLTVRQGPSLDAIREVLDASGADTVAWLTRFEPALRERDEEIREALEADGIACKQFTGRLLHEPSEIRTTTGGAYHVYGPFWRKFKKQVTVGEPLAVPRLGERKAPEAWPDSTHLDSLGLTPEQQDGVDWAGGMRDFWTPGEAGARQRLDRFLDVAVDYDDDRNRPDLRHTSELSPHLHWGEISPREVWARGNAWVSNGPTRDAADKFLSELAWREFSYHVLHAHPETPTEPLKEKFADFKWRATPGYLEAWQRGQTGYPLVDAGMRQLWALGWMHNRIRMVTGSFLTKDLLVPWQEGAKWFWDTLCGGDLANNTMGWQWVAGSGADAQPFFRIFNPIGQSEKHDPNGDYIREWVPELKDLPKKWIHKPWQAPEAVLEKAGVVIGETYPAPIVDHAERRDMAMEAYNEIR</sequence>
<organism evidence="12 13">
    <name type="scientific">Rubricoccus marinus</name>
    <dbReference type="NCBI Taxonomy" id="716817"/>
    <lineage>
        <taxon>Bacteria</taxon>
        <taxon>Pseudomonadati</taxon>
        <taxon>Rhodothermota</taxon>
        <taxon>Rhodothermia</taxon>
        <taxon>Rhodothermales</taxon>
        <taxon>Rubricoccaceae</taxon>
        <taxon>Rubricoccus</taxon>
    </lineage>
</organism>
<dbReference type="Pfam" id="PF00875">
    <property type="entry name" value="DNA_photolyase"/>
    <property type="match status" value="1"/>
</dbReference>
<feature type="site" description="Electron transfer via tryptophanyl radical" evidence="9">
    <location>
        <position position="388"/>
    </location>
</feature>
<comment type="cofactor">
    <cofactor evidence="8">
        <name>FAD</name>
        <dbReference type="ChEBI" id="CHEBI:57692"/>
    </cofactor>
    <text evidence="8">Binds 1 FAD per subunit.</text>
</comment>
<evidence type="ECO:0000313" key="13">
    <source>
        <dbReference type="Proteomes" id="UP000216446"/>
    </source>
</evidence>
<gene>
    <name evidence="12" type="ORF">BSZ36_10315</name>
</gene>
<accession>A0A259U009</accession>
<feature type="site" description="Electron transfer via tryptophanyl radical" evidence="9">
    <location>
        <position position="312"/>
    </location>
</feature>
<dbReference type="RefSeq" id="WP_094548588.1">
    <property type="nucleotide sequence ID" value="NZ_MQWB01000001.1"/>
</dbReference>
<dbReference type="Proteomes" id="UP000216446">
    <property type="component" value="Unassembled WGS sequence"/>
</dbReference>
<dbReference type="InterPro" id="IPR002081">
    <property type="entry name" value="Cryptochrome/DNA_photolyase_1"/>
</dbReference>
<keyword evidence="4 8" id="KW-0285">Flavoprotein</keyword>
<evidence type="ECO:0000256" key="8">
    <source>
        <dbReference type="PIRSR" id="PIRSR602081-1"/>
    </source>
</evidence>
<feature type="binding site" evidence="8">
    <location>
        <begin position="241"/>
        <end position="245"/>
    </location>
    <ligand>
        <name>FAD</name>
        <dbReference type="ChEBI" id="CHEBI:57692"/>
    </ligand>
</feature>
<comment type="cofactor">
    <cofactor evidence="1">
        <name>(6R)-5,10-methylene-5,6,7,8-tetrahydrofolate</name>
        <dbReference type="ChEBI" id="CHEBI:15636"/>
    </cofactor>
</comment>
<keyword evidence="6 10" id="KW-0157">Chromophore</keyword>
<keyword evidence="5 8" id="KW-0274">FAD</keyword>
<dbReference type="PANTHER" id="PTHR11455:SF9">
    <property type="entry name" value="CRYPTOCHROME CIRCADIAN CLOCK 5 ISOFORM X1"/>
    <property type="match status" value="1"/>
</dbReference>
<protein>
    <recommendedName>
        <fullName evidence="3">Deoxyribodipyrimidine photo-lyase</fullName>
        <ecNumber evidence="2">4.1.99.3</ecNumber>
    </recommendedName>
</protein>
<dbReference type="OrthoDB" id="9772484at2"/>
<reference evidence="12 13" key="1">
    <citation type="submission" date="2016-11" db="EMBL/GenBank/DDBJ databases">
        <title>Study of marine rhodopsin-containing bacteria.</title>
        <authorList>
            <person name="Yoshizawa S."/>
            <person name="Kumagai Y."/>
            <person name="Kogure K."/>
        </authorList>
    </citation>
    <scope>NUCLEOTIDE SEQUENCE [LARGE SCALE GENOMIC DNA]</scope>
    <source>
        <strain evidence="12 13">SG-29</strain>
    </source>
</reference>
<dbReference type="InterPro" id="IPR014729">
    <property type="entry name" value="Rossmann-like_a/b/a_fold"/>
</dbReference>